<gene>
    <name evidence="3" type="ORF">CDV36_007157</name>
</gene>
<dbReference type="GO" id="GO:0016620">
    <property type="term" value="F:oxidoreductase activity, acting on the aldehyde or oxo group of donors, NAD or NADP as acceptor"/>
    <property type="evidence" value="ECO:0007669"/>
    <property type="project" value="InterPro"/>
</dbReference>
<keyword evidence="1" id="KW-1133">Transmembrane helix</keyword>
<dbReference type="SUPFAM" id="SSF53720">
    <property type="entry name" value="ALDH-like"/>
    <property type="match status" value="1"/>
</dbReference>
<feature type="domain" description="Aldehyde dehydrogenase" evidence="2">
    <location>
        <begin position="19"/>
        <end position="258"/>
    </location>
</feature>
<dbReference type="Gene3D" id="3.40.605.10">
    <property type="entry name" value="Aldehyde Dehydrogenase, Chain A, domain 1"/>
    <property type="match status" value="1"/>
</dbReference>
<dbReference type="PANTHER" id="PTHR43111:SF1">
    <property type="entry name" value="ALDEHYDE DEHYDROGENASE B-RELATED"/>
    <property type="match status" value="1"/>
</dbReference>
<protein>
    <recommendedName>
        <fullName evidence="2">Aldehyde dehydrogenase domain-containing protein</fullName>
    </recommendedName>
</protein>
<dbReference type="STRING" id="2010991.A0A3M2S6I1"/>
<evidence type="ECO:0000313" key="3">
    <source>
        <dbReference type="EMBL" id="RMJ13163.1"/>
    </source>
</evidence>
<dbReference type="InterPro" id="IPR015590">
    <property type="entry name" value="Aldehyde_DH_dom"/>
</dbReference>
<organism evidence="3 4">
    <name type="scientific">Fusarium kuroshium</name>
    <dbReference type="NCBI Taxonomy" id="2010991"/>
    <lineage>
        <taxon>Eukaryota</taxon>
        <taxon>Fungi</taxon>
        <taxon>Dikarya</taxon>
        <taxon>Ascomycota</taxon>
        <taxon>Pezizomycotina</taxon>
        <taxon>Sordariomycetes</taxon>
        <taxon>Hypocreomycetidae</taxon>
        <taxon>Hypocreales</taxon>
        <taxon>Nectriaceae</taxon>
        <taxon>Fusarium</taxon>
        <taxon>Fusarium solani species complex</taxon>
    </lineage>
</organism>
<dbReference type="Proteomes" id="UP000277212">
    <property type="component" value="Unassembled WGS sequence"/>
</dbReference>
<dbReference type="InterPro" id="IPR016161">
    <property type="entry name" value="Ald_DH/histidinol_DH"/>
</dbReference>
<keyword evidence="1" id="KW-0472">Membrane</keyword>
<dbReference type="Gene3D" id="3.40.309.10">
    <property type="entry name" value="Aldehyde Dehydrogenase, Chain A, domain 2"/>
    <property type="match status" value="1"/>
</dbReference>
<dbReference type="OrthoDB" id="5596991at2759"/>
<dbReference type="EMBL" id="NKUJ01000115">
    <property type="protein sequence ID" value="RMJ13163.1"/>
    <property type="molecule type" value="Genomic_DNA"/>
</dbReference>
<evidence type="ECO:0000259" key="2">
    <source>
        <dbReference type="Pfam" id="PF00171"/>
    </source>
</evidence>
<dbReference type="AlphaFoldDB" id="A0A3M2S6I1"/>
<feature type="transmembrane region" description="Helical" evidence="1">
    <location>
        <begin position="450"/>
        <end position="473"/>
    </location>
</feature>
<sequence>MTKPFTSVRSAAIDGRTQNPFYRKTQLKQLHSTLADNAAQIQEAIKKNTNHRPAEIKGEYWLALQCIADAFASIDPQKCIEDEYAISKGRDDADSRSPVGIVVIEPSLHAFFYSLIAALVPALAAGNCVIVQTQNSLLETPPLVLGLIQESLDKDILEVTNQQVNSADINHPHIRVLQNGSTNSTSNQDLVSNPKAPVLAFVERDADVQAAAKALVSSRFGLGGKSPYAPDVVFVNEWVKKDLLSALVQQSTNFLAGPAGASRAGKGLKSELARQVEKDGSAHIVSSGPGGLILDVEDRKSSLLGLKVREGCLVVHSVTSMDDAIDSSRSSGPLAAAYMFTTPNMAKYMCQFVDASVSFVNQIPAELMYSPIAPEGHPPQPNNYSIYQQDLFSRPKPKYLTSSSFSKKLAKFMSASSHELVALDREATTKLPEIARLKRAGGIGFFNQGIVTGLVLALTTLLSGTGLLGYYAVKYWRARTL</sequence>
<comment type="caution">
    <text evidence="3">The sequence shown here is derived from an EMBL/GenBank/DDBJ whole genome shotgun (WGS) entry which is preliminary data.</text>
</comment>
<dbReference type="Pfam" id="PF00171">
    <property type="entry name" value="Aldedh"/>
    <property type="match status" value="1"/>
</dbReference>
<reference evidence="3 4" key="1">
    <citation type="submission" date="2017-06" db="EMBL/GenBank/DDBJ databases">
        <title>Comparative genomic analysis of Ambrosia Fusariam Clade fungi.</title>
        <authorList>
            <person name="Stajich J.E."/>
            <person name="Carrillo J."/>
            <person name="Kijimoto T."/>
            <person name="Eskalen A."/>
            <person name="O'Donnell K."/>
            <person name="Kasson M."/>
        </authorList>
    </citation>
    <scope>NUCLEOTIDE SEQUENCE [LARGE SCALE GENOMIC DNA]</scope>
    <source>
        <strain evidence="3">UCR3666</strain>
    </source>
</reference>
<keyword evidence="4" id="KW-1185">Reference proteome</keyword>
<dbReference type="InterPro" id="IPR016162">
    <property type="entry name" value="Ald_DH_N"/>
</dbReference>
<evidence type="ECO:0000256" key="1">
    <source>
        <dbReference type="SAM" id="Phobius"/>
    </source>
</evidence>
<evidence type="ECO:0000313" key="4">
    <source>
        <dbReference type="Proteomes" id="UP000277212"/>
    </source>
</evidence>
<accession>A0A3M2S6I1</accession>
<keyword evidence="1" id="KW-0812">Transmembrane</keyword>
<proteinExistence type="predicted"/>
<name>A0A3M2S6I1_9HYPO</name>
<dbReference type="PANTHER" id="PTHR43111">
    <property type="entry name" value="ALDEHYDE DEHYDROGENASE B-RELATED"/>
    <property type="match status" value="1"/>
</dbReference>
<dbReference type="InterPro" id="IPR016163">
    <property type="entry name" value="Ald_DH_C"/>
</dbReference>